<evidence type="ECO:0000259" key="2">
    <source>
        <dbReference type="Pfam" id="PF00892"/>
    </source>
</evidence>
<dbReference type="InterPro" id="IPR000620">
    <property type="entry name" value="EamA_dom"/>
</dbReference>
<dbReference type="STRING" id="1763535.LPB072_13050"/>
<proteinExistence type="predicted"/>
<dbReference type="InterPro" id="IPR037185">
    <property type="entry name" value="EmrE-like"/>
</dbReference>
<organism evidence="3 4">
    <name type="scientific">Hydrogenophaga crassostreae</name>
    <dbReference type="NCBI Taxonomy" id="1763535"/>
    <lineage>
        <taxon>Bacteria</taxon>
        <taxon>Pseudomonadati</taxon>
        <taxon>Pseudomonadota</taxon>
        <taxon>Betaproteobacteria</taxon>
        <taxon>Burkholderiales</taxon>
        <taxon>Comamonadaceae</taxon>
        <taxon>Hydrogenophaga</taxon>
    </lineage>
</organism>
<keyword evidence="1" id="KW-0812">Transmembrane</keyword>
<feature type="transmembrane region" description="Helical" evidence="1">
    <location>
        <begin position="186"/>
        <end position="207"/>
    </location>
</feature>
<dbReference type="GO" id="GO:0016020">
    <property type="term" value="C:membrane"/>
    <property type="evidence" value="ECO:0007669"/>
    <property type="project" value="InterPro"/>
</dbReference>
<dbReference type="PANTHER" id="PTHR22911:SF79">
    <property type="entry name" value="MOBA-LIKE NTP TRANSFERASE DOMAIN-CONTAINING PROTEIN"/>
    <property type="match status" value="1"/>
</dbReference>
<feature type="transmembrane region" description="Helical" evidence="1">
    <location>
        <begin position="99"/>
        <end position="117"/>
    </location>
</feature>
<evidence type="ECO:0000313" key="3">
    <source>
        <dbReference type="EMBL" id="AOW13639.1"/>
    </source>
</evidence>
<dbReference type="RefSeq" id="WP_066090484.1">
    <property type="nucleotide sequence ID" value="NZ_CP017476.1"/>
</dbReference>
<accession>A0A1D8NX11</accession>
<dbReference type="EMBL" id="CP017476">
    <property type="protein sequence ID" value="AOW13639.1"/>
    <property type="molecule type" value="Genomic_DNA"/>
</dbReference>
<evidence type="ECO:0000256" key="1">
    <source>
        <dbReference type="SAM" id="Phobius"/>
    </source>
</evidence>
<dbReference type="KEGG" id="hyl:LPB072_13050"/>
<keyword evidence="1" id="KW-1133">Transmembrane helix</keyword>
<reference evidence="3 4" key="1">
    <citation type="submission" date="2016-10" db="EMBL/GenBank/DDBJ databases">
        <title>Hydorgenophaga sp. LPB0072 isolated from gastropod.</title>
        <authorList>
            <person name="Kim E."/>
            <person name="Yi H."/>
        </authorList>
    </citation>
    <scope>NUCLEOTIDE SEQUENCE [LARGE SCALE GENOMIC DNA]</scope>
    <source>
        <strain evidence="3 4">LPB0072</strain>
    </source>
</reference>
<feature type="transmembrane region" description="Helical" evidence="1">
    <location>
        <begin position="123"/>
        <end position="142"/>
    </location>
</feature>
<sequence>MNSDQTRTTTHARAVFLMVAAALLWSTAGVVTRQLEGAVRFEITFWRGAFTVLSLLLMLPVWRQATRDHGKAKGSPLTERFEMARLIHRHWGLLPESRTFWLSGICWSVMFTAFMVGLTFTSVANVLIIMSLGPLFTAVLAWRINGQRLEARVWLAIVFAGLGMAYMYGGQVLALMGSDRSQVHGLVVGSLIALCVPIAGALNWTLVQRSQSRGARIDLVPAVLVGATLCCLYTWVPAQPFAATSRDLMWLALLGLTQLAIPCMLAVIAARTLKAPEVSLLGLLEVVFGILWPWLFANEAPGSEVLLGGGVVILALVANELLGWQSRAGAGRIQSLTAGVVAVAAASDPTEPHSSPIEGV</sequence>
<feature type="domain" description="EamA" evidence="2">
    <location>
        <begin position="14"/>
        <end position="167"/>
    </location>
</feature>
<dbReference type="PANTHER" id="PTHR22911">
    <property type="entry name" value="ACYL-MALONYL CONDENSING ENZYME-RELATED"/>
    <property type="match status" value="1"/>
</dbReference>
<protein>
    <submittedName>
        <fullName evidence="3">Permease</fullName>
    </submittedName>
</protein>
<feature type="transmembrane region" description="Helical" evidence="1">
    <location>
        <begin position="303"/>
        <end position="322"/>
    </location>
</feature>
<dbReference type="AlphaFoldDB" id="A0A1D8NX11"/>
<feature type="transmembrane region" description="Helical" evidence="1">
    <location>
        <begin position="154"/>
        <end position="174"/>
    </location>
</feature>
<feature type="transmembrane region" description="Helical" evidence="1">
    <location>
        <begin position="219"/>
        <end position="236"/>
    </location>
</feature>
<name>A0A1D8NX11_9BURK</name>
<gene>
    <name evidence="3" type="ORF">LPB072_13050</name>
</gene>
<feature type="transmembrane region" description="Helical" evidence="1">
    <location>
        <begin position="43"/>
        <end position="62"/>
    </location>
</feature>
<feature type="transmembrane region" description="Helical" evidence="1">
    <location>
        <begin position="280"/>
        <end position="297"/>
    </location>
</feature>
<dbReference type="SUPFAM" id="SSF103481">
    <property type="entry name" value="Multidrug resistance efflux transporter EmrE"/>
    <property type="match status" value="2"/>
</dbReference>
<dbReference type="Proteomes" id="UP000185680">
    <property type="component" value="Chromosome"/>
</dbReference>
<feature type="transmembrane region" description="Helical" evidence="1">
    <location>
        <begin position="12"/>
        <end position="31"/>
    </location>
</feature>
<keyword evidence="1" id="KW-0472">Membrane</keyword>
<dbReference type="Pfam" id="PF00892">
    <property type="entry name" value="EamA"/>
    <property type="match status" value="2"/>
</dbReference>
<evidence type="ECO:0000313" key="4">
    <source>
        <dbReference type="Proteomes" id="UP000185680"/>
    </source>
</evidence>
<feature type="transmembrane region" description="Helical" evidence="1">
    <location>
        <begin position="248"/>
        <end position="268"/>
    </location>
</feature>
<feature type="domain" description="EamA" evidence="2">
    <location>
        <begin position="189"/>
        <end position="317"/>
    </location>
</feature>